<evidence type="ECO:0000313" key="2">
    <source>
        <dbReference type="Proteomes" id="UP000308600"/>
    </source>
</evidence>
<proteinExistence type="predicted"/>
<reference evidence="1 2" key="1">
    <citation type="journal article" date="2019" name="Nat. Ecol. Evol.">
        <title>Megaphylogeny resolves global patterns of mushroom evolution.</title>
        <authorList>
            <person name="Varga T."/>
            <person name="Krizsan K."/>
            <person name="Foldi C."/>
            <person name="Dima B."/>
            <person name="Sanchez-Garcia M."/>
            <person name="Sanchez-Ramirez S."/>
            <person name="Szollosi G.J."/>
            <person name="Szarkandi J.G."/>
            <person name="Papp V."/>
            <person name="Albert L."/>
            <person name="Andreopoulos W."/>
            <person name="Angelini C."/>
            <person name="Antonin V."/>
            <person name="Barry K.W."/>
            <person name="Bougher N.L."/>
            <person name="Buchanan P."/>
            <person name="Buyck B."/>
            <person name="Bense V."/>
            <person name="Catcheside P."/>
            <person name="Chovatia M."/>
            <person name="Cooper J."/>
            <person name="Damon W."/>
            <person name="Desjardin D."/>
            <person name="Finy P."/>
            <person name="Geml J."/>
            <person name="Haridas S."/>
            <person name="Hughes K."/>
            <person name="Justo A."/>
            <person name="Karasinski D."/>
            <person name="Kautmanova I."/>
            <person name="Kiss B."/>
            <person name="Kocsube S."/>
            <person name="Kotiranta H."/>
            <person name="LaButti K.M."/>
            <person name="Lechner B.E."/>
            <person name="Liimatainen K."/>
            <person name="Lipzen A."/>
            <person name="Lukacs Z."/>
            <person name="Mihaltcheva S."/>
            <person name="Morgado L.N."/>
            <person name="Niskanen T."/>
            <person name="Noordeloos M.E."/>
            <person name="Ohm R.A."/>
            <person name="Ortiz-Santana B."/>
            <person name="Ovrebo C."/>
            <person name="Racz N."/>
            <person name="Riley R."/>
            <person name="Savchenko A."/>
            <person name="Shiryaev A."/>
            <person name="Soop K."/>
            <person name="Spirin V."/>
            <person name="Szebenyi C."/>
            <person name="Tomsovsky M."/>
            <person name="Tulloss R.E."/>
            <person name="Uehling J."/>
            <person name="Grigoriev I.V."/>
            <person name="Vagvolgyi C."/>
            <person name="Papp T."/>
            <person name="Martin F.M."/>
            <person name="Miettinen O."/>
            <person name="Hibbett D.S."/>
            <person name="Nagy L.G."/>
        </authorList>
    </citation>
    <scope>NUCLEOTIDE SEQUENCE [LARGE SCALE GENOMIC DNA]</scope>
    <source>
        <strain evidence="1 2">NL-1719</strain>
    </source>
</reference>
<dbReference type="Proteomes" id="UP000308600">
    <property type="component" value="Unassembled WGS sequence"/>
</dbReference>
<organism evidence="1 2">
    <name type="scientific">Pluteus cervinus</name>
    <dbReference type="NCBI Taxonomy" id="181527"/>
    <lineage>
        <taxon>Eukaryota</taxon>
        <taxon>Fungi</taxon>
        <taxon>Dikarya</taxon>
        <taxon>Basidiomycota</taxon>
        <taxon>Agaricomycotina</taxon>
        <taxon>Agaricomycetes</taxon>
        <taxon>Agaricomycetidae</taxon>
        <taxon>Agaricales</taxon>
        <taxon>Pluteineae</taxon>
        <taxon>Pluteaceae</taxon>
        <taxon>Pluteus</taxon>
    </lineage>
</organism>
<feature type="non-terminal residue" evidence="1">
    <location>
        <position position="214"/>
    </location>
</feature>
<sequence>MTYTSGKLCIRDRYLASNEGRLIAQFEWKYPFYVCARTIPFLIPLSFITLFFVKFFATKAYNDTYLPGDELEPKTDTFVDNFTQSPKTRRELLAQLSSGWLPLNQRGEVLDHEENKFRRDEGGRSIYTTEMNKVDHQLQALSPVRTLNKVHSTGGTQSPRDSPKKHHEKPQDSPRVQSKDMDASPGRPGDQMLSAHGQVVKDPYPCVILVSILE</sequence>
<gene>
    <name evidence="1" type="ORF">BDN72DRAFT_878303</name>
</gene>
<name>A0ACD3AUN0_9AGAR</name>
<keyword evidence="2" id="KW-1185">Reference proteome</keyword>
<accession>A0ACD3AUN0</accession>
<protein>
    <submittedName>
        <fullName evidence="1">Uncharacterized protein</fullName>
    </submittedName>
</protein>
<evidence type="ECO:0000313" key="1">
    <source>
        <dbReference type="EMBL" id="TFK69698.1"/>
    </source>
</evidence>
<dbReference type="EMBL" id="ML208326">
    <property type="protein sequence ID" value="TFK69698.1"/>
    <property type="molecule type" value="Genomic_DNA"/>
</dbReference>